<keyword evidence="2" id="KW-1185">Reference proteome</keyword>
<gene>
    <name evidence="1" type="ORF">DB32_003775</name>
</gene>
<proteinExistence type="predicted"/>
<protein>
    <submittedName>
        <fullName evidence="1">Uncharacterized protein</fullName>
    </submittedName>
</protein>
<sequence length="78" mass="8643">MSTHRDRAAIVGLVTMVVVAYLGAYCAARASHRLVHEVSFDGSASEIHRVCAGDDATVLWELPFVPLARIEGWLWYLD</sequence>
<accession>A0A0F6YI57</accession>
<name>A0A0F6YI57_9BACT</name>
<dbReference type="Proteomes" id="UP000034883">
    <property type="component" value="Chromosome"/>
</dbReference>
<evidence type="ECO:0000313" key="1">
    <source>
        <dbReference type="EMBL" id="AKF06626.1"/>
    </source>
</evidence>
<organism evidence="1 2">
    <name type="scientific">Sandaracinus amylolyticus</name>
    <dbReference type="NCBI Taxonomy" id="927083"/>
    <lineage>
        <taxon>Bacteria</taxon>
        <taxon>Pseudomonadati</taxon>
        <taxon>Myxococcota</taxon>
        <taxon>Polyangia</taxon>
        <taxon>Polyangiales</taxon>
        <taxon>Sandaracinaceae</taxon>
        <taxon>Sandaracinus</taxon>
    </lineage>
</organism>
<dbReference type="AlphaFoldDB" id="A0A0F6YI57"/>
<dbReference type="RefSeq" id="WP_053233780.1">
    <property type="nucleotide sequence ID" value="NZ_CP011125.1"/>
</dbReference>
<evidence type="ECO:0000313" key="2">
    <source>
        <dbReference type="Proteomes" id="UP000034883"/>
    </source>
</evidence>
<dbReference type="STRING" id="927083.DB32_003775"/>
<dbReference type="KEGG" id="samy:DB32_003775"/>
<reference evidence="1 2" key="1">
    <citation type="submission" date="2015-03" db="EMBL/GenBank/DDBJ databases">
        <title>Genome assembly of Sandaracinus amylolyticus DSM 53668.</title>
        <authorList>
            <person name="Sharma G."/>
            <person name="Subramanian S."/>
        </authorList>
    </citation>
    <scope>NUCLEOTIDE SEQUENCE [LARGE SCALE GENOMIC DNA]</scope>
    <source>
        <strain evidence="1 2">DSM 53668</strain>
    </source>
</reference>
<dbReference type="EMBL" id="CP011125">
    <property type="protein sequence ID" value="AKF06626.1"/>
    <property type="molecule type" value="Genomic_DNA"/>
</dbReference>